<evidence type="ECO:0000313" key="1">
    <source>
        <dbReference type="EMBL" id="PIP14805.1"/>
    </source>
</evidence>
<gene>
    <name evidence="1" type="ORF">COX47_03115</name>
</gene>
<reference evidence="1 2" key="1">
    <citation type="submission" date="2017-09" db="EMBL/GenBank/DDBJ databases">
        <title>Depth-based differentiation of microbial function through sediment-hosted aquifers and enrichment of novel symbionts in the deep terrestrial subsurface.</title>
        <authorList>
            <person name="Probst A.J."/>
            <person name="Ladd B."/>
            <person name="Jarett J.K."/>
            <person name="Geller-Mcgrath D.E."/>
            <person name="Sieber C.M."/>
            <person name="Emerson J.B."/>
            <person name="Anantharaman K."/>
            <person name="Thomas B.C."/>
            <person name="Malmstrom R."/>
            <person name="Stieglmeier M."/>
            <person name="Klingl A."/>
            <person name="Woyke T."/>
            <person name="Ryan C.M."/>
            <person name="Banfield J.F."/>
        </authorList>
    </citation>
    <scope>NUCLEOTIDE SEQUENCE [LARGE SCALE GENOMIC DNA]</scope>
    <source>
        <strain evidence="1">CG23_combo_of_CG06-09_8_20_14_all_35_49</strain>
    </source>
</reference>
<dbReference type="EMBL" id="PCRE01000044">
    <property type="protein sequence ID" value="PIP14805.1"/>
    <property type="molecule type" value="Genomic_DNA"/>
</dbReference>
<organism evidence="1 2">
    <name type="scientific">Candidatus Roizmanbacteria bacterium CG23_combo_of_CG06-09_8_20_14_all_35_49</name>
    <dbReference type="NCBI Taxonomy" id="1974863"/>
    <lineage>
        <taxon>Bacteria</taxon>
        <taxon>Candidatus Roizmaniibacteriota</taxon>
    </lineage>
</organism>
<dbReference type="Proteomes" id="UP000231025">
    <property type="component" value="Unassembled WGS sequence"/>
</dbReference>
<comment type="caution">
    <text evidence="1">The sequence shown here is derived from an EMBL/GenBank/DDBJ whole genome shotgun (WGS) entry which is preliminary data.</text>
</comment>
<evidence type="ECO:0000313" key="2">
    <source>
        <dbReference type="Proteomes" id="UP000231025"/>
    </source>
</evidence>
<proteinExistence type="predicted"/>
<accession>A0A2G9Y6D4</accession>
<dbReference type="AlphaFoldDB" id="A0A2G9Y6D4"/>
<sequence length="239" mass="27644">MTIVLKIPANVHLLIKENQSVDFETPFFEFKTKKTINISIAKKLFVRPDKIFRYLKKLVGENVEKCEIIAEKKNFLSSKRIVSSNDGIIKEINHDLGEITLEINEKNQQLRLCYFKGKIKKIEKNKIEVELGKKIDIEGKNINEDQGGEVFYLKESDQLTADKINKKIIVCETLKSFNQIKTEALGASGFITLTKVNEPTNLFSCQIKKIEDFKKIFDYQYSYCIVDQPSSKIIFYQSL</sequence>
<name>A0A2G9Y6D4_9BACT</name>
<protein>
    <submittedName>
        <fullName evidence="1">Uncharacterized protein</fullName>
    </submittedName>
</protein>